<dbReference type="PANTHER" id="PTHR30055">
    <property type="entry name" value="HTH-TYPE TRANSCRIPTIONAL REGULATOR RUTR"/>
    <property type="match status" value="1"/>
</dbReference>
<sequence>MKLQPRKEPRQARSRAMVDTILDAMSRVLVERGYAKTNTNLVAESAGISVGSLYQYFPNKDALIFALRERHATRMLALFEDAVAHIDDAGTLSSDFDQVISAVVAAHLLEPELNRILEEEFPAYNLPVSTEIRQGFFEAIHRVLEKHRDSITTPDLDLAAFVLQRMLKALIKAVVLTGPGGVPPGSVRSEILPAVIGYLTLPRSDHSGHSDQSDSQA</sequence>
<keyword evidence="3" id="KW-0804">Transcription</keyword>
<dbReference type="InterPro" id="IPR009057">
    <property type="entry name" value="Homeodomain-like_sf"/>
</dbReference>
<feature type="DNA-binding region" description="H-T-H motif" evidence="4">
    <location>
        <begin position="38"/>
        <end position="57"/>
    </location>
</feature>
<evidence type="ECO:0000256" key="1">
    <source>
        <dbReference type="ARBA" id="ARBA00023015"/>
    </source>
</evidence>
<evidence type="ECO:0000256" key="4">
    <source>
        <dbReference type="PROSITE-ProRule" id="PRU00335"/>
    </source>
</evidence>
<dbReference type="Proteomes" id="UP000000329">
    <property type="component" value="Chromosome"/>
</dbReference>
<dbReference type="PROSITE" id="PS50977">
    <property type="entry name" value="HTH_TETR_2"/>
    <property type="match status" value="1"/>
</dbReference>
<gene>
    <name evidence="6" type="ordered locus">Hsero_2702</name>
</gene>
<dbReference type="PANTHER" id="PTHR30055:SF234">
    <property type="entry name" value="HTH-TYPE TRANSCRIPTIONAL REGULATOR BETI"/>
    <property type="match status" value="1"/>
</dbReference>
<keyword evidence="2 4" id="KW-0238">DNA-binding</keyword>
<reference evidence="6 7" key="1">
    <citation type="submission" date="2010-04" db="EMBL/GenBank/DDBJ databases">
        <title>The genome of Herbaspirillum seropedicae SmR1, an endophytic, nitrogen-fixing, plant-growth promoting beta-Proteobacteria.</title>
        <authorList>
            <person name="Pedrosa F.O."/>
            <person name="Monteiro R.A."/>
            <person name="Wassem R."/>
            <person name="Cruz L.M."/>
            <person name="Ayub R.A."/>
            <person name="Colauto N.B."/>
            <person name="Fernandez M.A."/>
            <person name="Fungaro M.H.P."/>
            <person name="Grisard E.C."/>
            <person name="Hungria M."/>
            <person name="Madeira H.M.F."/>
            <person name="Nodari R.O."/>
            <person name="Osaku C.A."/>
            <person name="Petzl-Erler M.L."/>
            <person name="Terenzi H."/>
            <person name="Vieira L.G.E."/>
            <person name="Almeida M.I.M."/>
            <person name="Alves L.R."/>
            <person name="Arantes O.M.N."/>
            <person name="Balsanelli E."/>
            <person name="Barcellos F.G."/>
            <person name="Baura V.A."/>
            <person name="Binde D.R."/>
            <person name="Campo R.J."/>
            <person name="Chubatsu L.S."/>
            <person name="Chueire L.M.O."/>
            <person name="Ciferri R.R."/>
            <person name="Correa L.C."/>
            <person name="da Conceicao Silva J.L."/>
            <person name="Dabul A.N.G."/>
            <person name="Dambros B.P."/>
            <person name="Faoro H."/>
            <person name="Favetti A."/>
            <person name="Friedermann G."/>
            <person name="Furlaneto M.C."/>
            <person name="Gasques L.S."/>
            <person name="Gimenes C.C.T."/>
            <person name="Gioppo N.M.R."/>
            <person name="Glienke-Blanco C."/>
            <person name="Godoy L.P."/>
            <person name="Guerra M.P."/>
            <person name="Karp S."/>
            <person name="Kava-Cordeiro V."/>
            <person name="Margarido V.P."/>
            <person name="Mathioni S.M."/>
            <person name="Menck-Soares M.A."/>
            <person name="Murace N.K."/>
            <person name="Nicolas M.F."/>
            <person name="Oliveira C.E.C."/>
            <person name="Pagnan N.A.B."/>
            <person name="Pamphile J.A."/>
            <person name="Patussi E.V."/>
            <person name="Pereira L.F.P."/>
            <person name="Pereira-Ferrari L."/>
            <person name="Pinto F.G.S."/>
            <person name="Precoma C."/>
            <person name="Prioli A.J."/>
            <person name="Prioli S.M.A.P."/>
            <person name="Raittz R.T."/>
            <person name="Ramos H.J.O."/>
            <person name="Ribeiro E.M.S.F."/>
            <person name="Rigo L.U."/>
            <person name="Rocha C.L.M.S.C."/>
            <person name="Rocha S.N."/>
            <person name="Santos K."/>
            <person name="Satori D."/>
            <person name="Silva A.G."/>
            <person name="Simao R.C.G."/>
            <person name="Soares M.A.M."/>
            <person name="Souza E.M."/>
            <person name="Steffens M.B.R."/>
            <person name="Steindel M."/>
            <person name="Tadra-Sfeir M.Z."/>
            <person name="Takahashi E.K."/>
            <person name="Torres R.A."/>
            <person name="Valle J.S."/>
            <person name="Vernal J.I."/>
            <person name="Vilas-Boas L.A."/>
            <person name="Watanabe M.A.E."/>
            <person name="Weiss V.A."/>
            <person name="Yates M.A."/>
            <person name="Souza E.M."/>
        </authorList>
    </citation>
    <scope>NUCLEOTIDE SEQUENCE [LARGE SCALE GENOMIC DNA]</scope>
    <source>
        <strain evidence="6 7">SmR1</strain>
    </source>
</reference>
<evidence type="ECO:0000313" key="7">
    <source>
        <dbReference type="Proteomes" id="UP000000329"/>
    </source>
</evidence>
<dbReference type="InterPro" id="IPR041669">
    <property type="entry name" value="TetR_C_15"/>
</dbReference>
<organism evidence="6 7">
    <name type="scientific">Herbaspirillum seropedicae (strain SmR1)</name>
    <dbReference type="NCBI Taxonomy" id="757424"/>
    <lineage>
        <taxon>Bacteria</taxon>
        <taxon>Pseudomonadati</taxon>
        <taxon>Pseudomonadota</taxon>
        <taxon>Betaproteobacteria</taxon>
        <taxon>Burkholderiales</taxon>
        <taxon>Oxalobacteraceae</taxon>
        <taxon>Herbaspirillum</taxon>
    </lineage>
</organism>
<dbReference type="GeneID" id="29390742"/>
<evidence type="ECO:0000259" key="5">
    <source>
        <dbReference type="PROSITE" id="PS50977"/>
    </source>
</evidence>
<evidence type="ECO:0000256" key="3">
    <source>
        <dbReference type="ARBA" id="ARBA00023163"/>
    </source>
</evidence>
<dbReference type="RefSeq" id="WP_013234676.1">
    <property type="nucleotide sequence ID" value="NC_014323.1"/>
</dbReference>
<keyword evidence="1" id="KW-0805">Transcription regulation</keyword>
<accession>D8IXU6</accession>
<dbReference type="SUPFAM" id="SSF46689">
    <property type="entry name" value="Homeodomain-like"/>
    <property type="match status" value="1"/>
</dbReference>
<dbReference type="STRING" id="757424.Hsero_2702"/>
<dbReference type="Pfam" id="PF00440">
    <property type="entry name" value="TetR_N"/>
    <property type="match status" value="1"/>
</dbReference>
<proteinExistence type="predicted"/>
<dbReference type="EMBL" id="CP002039">
    <property type="protein sequence ID" value="ADJ64198.1"/>
    <property type="molecule type" value="Genomic_DNA"/>
</dbReference>
<dbReference type="InterPro" id="IPR050109">
    <property type="entry name" value="HTH-type_TetR-like_transc_reg"/>
</dbReference>
<dbReference type="InterPro" id="IPR001647">
    <property type="entry name" value="HTH_TetR"/>
</dbReference>
<evidence type="ECO:0000256" key="2">
    <source>
        <dbReference type="ARBA" id="ARBA00023125"/>
    </source>
</evidence>
<name>D8IXU6_HERSS</name>
<dbReference type="HOGENOM" id="CLU_069356_46_0_4"/>
<dbReference type="GO" id="GO:0000976">
    <property type="term" value="F:transcription cis-regulatory region binding"/>
    <property type="evidence" value="ECO:0007669"/>
    <property type="project" value="TreeGrafter"/>
</dbReference>
<dbReference type="PRINTS" id="PR00455">
    <property type="entry name" value="HTHTETR"/>
</dbReference>
<feature type="domain" description="HTH tetR-type" evidence="5">
    <location>
        <begin position="15"/>
        <end position="75"/>
    </location>
</feature>
<dbReference type="OrthoDB" id="9816320at2"/>
<dbReference type="GO" id="GO:0003700">
    <property type="term" value="F:DNA-binding transcription factor activity"/>
    <property type="evidence" value="ECO:0007669"/>
    <property type="project" value="TreeGrafter"/>
</dbReference>
<dbReference type="Pfam" id="PF17918">
    <property type="entry name" value="TetR_C_15"/>
    <property type="match status" value="1"/>
</dbReference>
<keyword evidence="7" id="KW-1185">Reference proteome</keyword>
<evidence type="ECO:0000313" key="6">
    <source>
        <dbReference type="EMBL" id="ADJ64198.1"/>
    </source>
</evidence>
<dbReference type="AlphaFoldDB" id="D8IXU6"/>
<protein>
    <submittedName>
        <fullName evidence="6">Transcription regulator protein</fullName>
    </submittedName>
</protein>
<dbReference type="Gene3D" id="1.10.357.10">
    <property type="entry name" value="Tetracycline Repressor, domain 2"/>
    <property type="match status" value="1"/>
</dbReference>
<dbReference type="eggNOG" id="COG1309">
    <property type="taxonomic scope" value="Bacteria"/>
</dbReference>
<dbReference type="KEGG" id="hse:Hsero_2702"/>